<dbReference type="Pfam" id="PF02316">
    <property type="entry name" value="HTH_Tnp_Mu_1"/>
    <property type="match status" value="1"/>
</dbReference>
<dbReference type="PROSITE" id="PS51702">
    <property type="entry name" value="HTH_MU"/>
    <property type="match status" value="1"/>
</dbReference>
<dbReference type="AlphaFoldDB" id="A0AA42JGQ9"/>
<accession>A0AA42JGQ9</accession>
<keyword evidence="1" id="KW-0175">Coiled coil</keyword>
<dbReference type="InterPro" id="IPR003314">
    <property type="entry name" value="Mu-type_HTH"/>
</dbReference>
<comment type="caution">
    <text evidence="3">The sequence shown here is derived from an EMBL/GenBank/DDBJ whole genome shotgun (WGS) entry which is preliminary data.</text>
</comment>
<dbReference type="Proteomes" id="UP001148834">
    <property type="component" value="Unassembled WGS sequence"/>
</dbReference>
<dbReference type="Gene3D" id="1.10.10.10">
    <property type="entry name" value="Winged helix-like DNA-binding domain superfamily/Winged helix DNA-binding domain"/>
    <property type="match status" value="1"/>
</dbReference>
<evidence type="ECO:0000313" key="3">
    <source>
        <dbReference type="EMBL" id="MDD2167895.1"/>
    </source>
</evidence>
<dbReference type="InterPro" id="IPR036388">
    <property type="entry name" value="WH-like_DNA-bd_sf"/>
</dbReference>
<protein>
    <submittedName>
        <fullName evidence="3">DNA-binding protein</fullName>
    </submittedName>
</protein>
<dbReference type="InterPro" id="IPR009061">
    <property type="entry name" value="DNA-bd_dom_put_sf"/>
</dbReference>
<evidence type="ECO:0000313" key="4">
    <source>
        <dbReference type="Proteomes" id="UP001148834"/>
    </source>
</evidence>
<gene>
    <name evidence="3" type="ORF">N5925_04580</name>
</gene>
<feature type="coiled-coil region" evidence="1">
    <location>
        <begin position="89"/>
        <end position="116"/>
    </location>
</feature>
<dbReference type="SUPFAM" id="SSF46955">
    <property type="entry name" value="Putative DNA-binding domain"/>
    <property type="match status" value="1"/>
</dbReference>
<dbReference type="GO" id="GO:0003677">
    <property type="term" value="F:DNA binding"/>
    <property type="evidence" value="ECO:0007669"/>
    <property type="project" value="UniProtKB-KW"/>
</dbReference>
<organism evidence="3 4">
    <name type="scientific">Glaesserella parasuis</name>
    <name type="common">Haemophilus parasuis</name>
    <dbReference type="NCBI Taxonomy" id="738"/>
    <lineage>
        <taxon>Bacteria</taxon>
        <taxon>Pseudomonadati</taxon>
        <taxon>Pseudomonadota</taxon>
        <taxon>Gammaproteobacteria</taxon>
        <taxon>Pasteurellales</taxon>
        <taxon>Pasteurellaceae</taxon>
        <taxon>Glaesserella</taxon>
    </lineage>
</organism>
<evidence type="ECO:0000259" key="2">
    <source>
        <dbReference type="PROSITE" id="PS51702"/>
    </source>
</evidence>
<keyword evidence="3" id="KW-0238">DNA-binding</keyword>
<feature type="domain" description="HTH Mu-type" evidence="2">
    <location>
        <begin position="1"/>
        <end position="68"/>
    </location>
</feature>
<sequence>MKEWILIKDLIGIEELAGTPQGIAQKAKKENWRRRRVAGVKGNVFEYYVGDMPESVQQALGFTVSQPKQPNQTRDDFIVQTPSGGEFGVELKTRRLKEEAVNIDELRQAIALIEKAVVQIGKARPSELNNIEWHLIQCFRSANEQGRVAILNISETMAAIQDKEEASKLSEASKVA</sequence>
<dbReference type="EMBL" id="JAODIR010000016">
    <property type="protein sequence ID" value="MDD2167895.1"/>
    <property type="molecule type" value="Genomic_DNA"/>
</dbReference>
<evidence type="ECO:0000256" key="1">
    <source>
        <dbReference type="SAM" id="Coils"/>
    </source>
</evidence>
<name>A0AA42JGQ9_GLAPU</name>
<proteinExistence type="predicted"/>
<reference evidence="3" key="1">
    <citation type="submission" date="2022-09" db="EMBL/GenBank/DDBJ databases">
        <title>Molecular characterization of Glaesserella parasuis strains circulating in commercial swine farms using whole-genome sequencing.</title>
        <authorList>
            <person name="Mugabi R."/>
            <person name="Clavijo M."/>
            <person name="Li G."/>
        </authorList>
    </citation>
    <scope>NUCLEOTIDE SEQUENCE</scope>
    <source>
        <strain evidence="3">0435-53</strain>
    </source>
</reference>